<reference evidence="11" key="1">
    <citation type="submission" date="2016-05" db="EMBL/GenBank/DDBJ databases">
        <title>Comparative genomics of biotechnologically important yeasts.</title>
        <authorList>
            <consortium name="DOE Joint Genome Institute"/>
            <person name="Riley R."/>
            <person name="Haridas S."/>
            <person name="Wolfe K.H."/>
            <person name="Lopes M.R."/>
            <person name="Hittinger C.T."/>
            <person name="Goker M."/>
            <person name="Salamov A."/>
            <person name="Wisecaver J."/>
            <person name="Long T.M."/>
            <person name="Aerts A.L."/>
            <person name="Barry K."/>
            <person name="Choi C."/>
            <person name="Clum A."/>
            <person name="Coughlan A.Y."/>
            <person name="Deshpande S."/>
            <person name="Douglass A.P."/>
            <person name="Hanson S.J."/>
            <person name="Klenk H.-P."/>
            <person name="Labutti K."/>
            <person name="Lapidus A."/>
            <person name="Lindquist E."/>
            <person name="Lipzen A."/>
            <person name="Meier-Kolthoff J.P."/>
            <person name="Ohm R.A."/>
            <person name="Otillar R.P."/>
            <person name="Pangilinan J."/>
            <person name="Peng Y."/>
            <person name="Rokas A."/>
            <person name="Rosa C.A."/>
            <person name="Scheuner C."/>
            <person name="Sibirny A.A."/>
            <person name="Slot J.C."/>
            <person name="Stielow J.B."/>
            <person name="Sun H."/>
            <person name="Kurtzman C.P."/>
            <person name="Blackwell M."/>
            <person name="Grigoriev I.V."/>
            <person name="Jeffries T.W."/>
        </authorList>
    </citation>
    <scope>NUCLEOTIDE SEQUENCE [LARGE SCALE GENOMIC DNA]</scope>
    <source>
        <strain evidence="11">NRRL Y-2460</strain>
    </source>
</reference>
<evidence type="ECO:0000256" key="4">
    <source>
        <dbReference type="ARBA" id="ARBA00022816"/>
    </source>
</evidence>
<evidence type="ECO:0000313" key="11">
    <source>
        <dbReference type="Proteomes" id="UP000094236"/>
    </source>
</evidence>
<proteinExistence type="inferred from homology"/>
<dbReference type="PANTHER" id="PTHR23198">
    <property type="entry name" value="NUCLEOPORIN"/>
    <property type="match status" value="1"/>
</dbReference>
<evidence type="ECO:0000256" key="2">
    <source>
        <dbReference type="ARBA" id="ARBA00008926"/>
    </source>
</evidence>
<comment type="subcellular location">
    <subcellularLocation>
        <location evidence="1">Nucleus</location>
        <location evidence="1">Nuclear pore complex</location>
    </subcellularLocation>
</comment>
<dbReference type="InterPro" id="IPR036903">
    <property type="entry name" value="Nup98_auto-Pept-S59_dom_sf"/>
</dbReference>
<dbReference type="AlphaFoldDB" id="A0A1E4TZ59"/>
<dbReference type="GO" id="GO:0006606">
    <property type="term" value="P:protein import into nucleus"/>
    <property type="evidence" value="ECO:0007669"/>
    <property type="project" value="TreeGrafter"/>
</dbReference>
<organism evidence="10 11">
    <name type="scientific">Pachysolen tannophilus NRRL Y-2460</name>
    <dbReference type="NCBI Taxonomy" id="669874"/>
    <lineage>
        <taxon>Eukaryota</taxon>
        <taxon>Fungi</taxon>
        <taxon>Dikarya</taxon>
        <taxon>Ascomycota</taxon>
        <taxon>Saccharomycotina</taxon>
        <taxon>Pichiomycetes</taxon>
        <taxon>Pachysolenaceae</taxon>
        <taxon>Pachysolen</taxon>
    </lineage>
</organism>
<keyword evidence="5" id="KW-0653">Protein transport</keyword>
<comment type="similarity">
    <text evidence="2">Belongs to the nucleoporin GLFG family.</text>
</comment>
<dbReference type="GO" id="GO:0034398">
    <property type="term" value="P:telomere tethering at nuclear periphery"/>
    <property type="evidence" value="ECO:0007669"/>
    <property type="project" value="TreeGrafter"/>
</dbReference>
<dbReference type="STRING" id="669874.A0A1E4TZ59"/>
<dbReference type="Gene3D" id="3.30.1610.10">
    <property type="entry name" value="Peptidase S59, nucleoporin"/>
    <property type="match status" value="1"/>
</dbReference>
<dbReference type="PANTHER" id="PTHR23198:SF6">
    <property type="entry name" value="NUCLEAR PORE COMPLEX PROTEIN NUP98-NUP96"/>
    <property type="match status" value="1"/>
</dbReference>
<name>A0A1E4TZ59_PACTA</name>
<keyword evidence="3" id="KW-0813">Transport</keyword>
<evidence type="ECO:0000256" key="7">
    <source>
        <dbReference type="ARBA" id="ARBA00023132"/>
    </source>
</evidence>
<evidence type="ECO:0000256" key="1">
    <source>
        <dbReference type="ARBA" id="ARBA00004567"/>
    </source>
</evidence>
<dbReference type="GO" id="GO:0006405">
    <property type="term" value="P:RNA export from nucleus"/>
    <property type="evidence" value="ECO:0007669"/>
    <property type="project" value="TreeGrafter"/>
</dbReference>
<evidence type="ECO:0000256" key="6">
    <source>
        <dbReference type="ARBA" id="ARBA00023010"/>
    </source>
</evidence>
<keyword evidence="6" id="KW-0811">Translocation</keyword>
<evidence type="ECO:0000313" key="10">
    <source>
        <dbReference type="EMBL" id="ODV97029.1"/>
    </source>
</evidence>
<keyword evidence="7" id="KW-0906">Nuclear pore complex</keyword>
<dbReference type="GO" id="GO:0003723">
    <property type="term" value="F:RNA binding"/>
    <property type="evidence" value="ECO:0007669"/>
    <property type="project" value="TreeGrafter"/>
</dbReference>
<feature type="non-terminal residue" evidence="10">
    <location>
        <position position="142"/>
    </location>
</feature>
<keyword evidence="4" id="KW-0509">mRNA transport</keyword>
<dbReference type="GO" id="GO:0044614">
    <property type="term" value="C:nuclear pore cytoplasmic filaments"/>
    <property type="evidence" value="ECO:0007669"/>
    <property type="project" value="TreeGrafter"/>
</dbReference>
<dbReference type="PROSITE" id="PS51434">
    <property type="entry name" value="NUP_C"/>
    <property type="match status" value="1"/>
</dbReference>
<protein>
    <recommendedName>
        <fullName evidence="9">Peptidase S59 domain-containing protein</fullName>
    </recommendedName>
</protein>
<dbReference type="InterPro" id="IPR007230">
    <property type="entry name" value="Nup98_auto-Pept-S59_dom"/>
</dbReference>
<dbReference type="SUPFAM" id="SSF82215">
    <property type="entry name" value="C-terminal autoproteolytic domain of nucleoporin nup98"/>
    <property type="match status" value="1"/>
</dbReference>
<keyword evidence="8" id="KW-0539">Nucleus</keyword>
<accession>A0A1E4TZ59</accession>
<dbReference type="GO" id="GO:0017056">
    <property type="term" value="F:structural constituent of nuclear pore"/>
    <property type="evidence" value="ECO:0007669"/>
    <property type="project" value="InterPro"/>
</dbReference>
<evidence type="ECO:0000259" key="9">
    <source>
        <dbReference type="PROSITE" id="PS51434"/>
    </source>
</evidence>
<dbReference type="OrthoDB" id="3797628at2759"/>
<evidence type="ECO:0000256" key="3">
    <source>
        <dbReference type="ARBA" id="ARBA00022448"/>
    </source>
</evidence>
<evidence type="ECO:0000256" key="5">
    <source>
        <dbReference type="ARBA" id="ARBA00022927"/>
    </source>
</evidence>
<gene>
    <name evidence="10" type="ORF">PACTADRAFT_29230</name>
</gene>
<dbReference type="GO" id="GO:0051028">
    <property type="term" value="P:mRNA transport"/>
    <property type="evidence" value="ECO:0007669"/>
    <property type="project" value="UniProtKB-KW"/>
</dbReference>
<dbReference type="InterPro" id="IPR037665">
    <property type="entry name" value="Nucleoporin_S59-like"/>
</dbReference>
<dbReference type="Pfam" id="PF04096">
    <property type="entry name" value="Nucleoporin2"/>
    <property type="match status" value="1"/>
</dbReference>
<dbReference type="GO" id="GO:0000973">
    <property type="term" value="P:post-transcriptional tethering of RNA polymerase II gene DNA at nuclear periphery"/>
    <property type="evidence" value="ECO:0007669"/>
    <property type="project" value="TreeGrafter"/>
</dbReference>
<keyword evidence="11" id="KW-1185">Reference proteome</keyword>
<evidence type="ECO:0000256" key="8">
    <source>
        <dbReference type="ARBA" id="ARBA00023242"/>
    </source>
</evidence>
<dbReference type="EMBL" id="KV454012">
    <property type="protein sequence ID" value="ODV97029.1"/>
    <property type="molecule type" value="Genomic_DNA"/>
</dbReference>
<feature type="domain" description="Peptidase S59" evidence="9">
    <location>
        <begin position="1"/>
        <end position="142"/>
    </location>
</feature>
<sequence length="142" mass="16053">YWCFPSIKELAEMSCERLSNIEDFIIGRVGYGQLAFNCPVDLTAFRENLQKDLFGGVIIITNQKVQVYSSSYPKPARGSGLNVPATITIENMAPVDPETKKPILDPTRAEVKTHVKKLKSLKGMKFLNYYPLVGTWIFQVQH</sequence>
<dbReference type="GO" id="GO:0008139">
    <property type="term" value="F:nuclear localization sequence binding"/>
    <property type="evidence" value="ECO:0007669"/>
    <property type="project" value="TreeGrafter"/>
</dbReference>
<feature type="non-terminal residue" evidence="10">
    <location>
        <position position="1"/>
    </location>
</feature>
<dbReference type="Proteomes" id="UP000094236">
    <property type="component" value="Unassembled WGS sequence"/>
</dbReference>